<dbReference type="GO" id="GO:0016787">
    <property type="term" value="F:hydrolase activity"/>
    <property type="evidence" value="ECO:0007669"/>
    <property type="project" value="UniProtKB-KW"/>
</dbReference>
<accession>L9W7P6</accession>
<feature type="binding site" evidence="8">
    <location>
        <position position="98"/>
    </location>
    <ligand>
        <name>Mg(2+)</name>
        <dbReference type="ChEBI" id="CHEBI:18420"/>
    </ligand>
</feature>
<dbReference type="OrthoDB" id="147588at2157"/>
<keyword evidence="8" id="KW-0800">Toxin</keyword>
<dbReference type="PATRIC" id="fig|1230460.4.peg.1647"/>
<dbReference type="InterPro" id="IPR050556">
    <property type="entry name" value="Type_II_TA_system_RNase"/>
</dbReference>
<evidence type="ECO:0000256" key="7">
    <source>
        <dbReference type="ARBA" id="ARBA00038093"/>
    </source>
</evidence>
<reference evidence="10 11" key="1">
    <citation type="journal article" date="2014" name="PLoS Genet.">
        <title>Phylogenetically driven sequencing of extremely halophilic archaea reveals strategies for static and dynamic osmo-response.</title>
        <authorList>
            <person name="Becker E.A."/>
            <person name="Seitzer P.M."/>
            <person name="Tritt A."/>
            <person name="Larsen D."/>
            <person name="Krusor M."/>
            <person name="Yao A.I."/>
            <person name="Wu D."/>
            <person name="Madern D."/>
            <person name="Eisen J.A."/>
            <person name="Darling A.E."/>
            <person name="Facciotti M.T."/>
        </authorList>
    </citation>
    <scope>NUCLEOTIDE SEQUENCE [LARGE SCALE GENOMIC DNA]</scope>
    <source>
        <strain evidence="10 11">JCM 14089</strain>
    </source>
</reference>
<evidence type="ECO:0000256" key="5">
    <source>
        <dbReference type="ARBA" id="ARBA00022801"/>
    </source>
</evidence>
<feature type="binding site" evidence="8">
    <location>
        <position position="4"/>
    </location>
    <ligand>
        <name>Mg(2+)</name>
        <dbReference type="ChEBI" id="CHEBI:18420"/>
    </ligand>
</feature>
<name>L9W7P6_9EURY</name>
<keyword evidence="3 8" id="KW-0540">Nuclease</keyword>
<dbReference type="GO" id="GO:0090729">
    <property type="term" value="F:toxin activity"/>
    <property type="evidence" value="ECO:0007669"/>
    <property type="project" value="UniProtKB-KW"/>
</dbReference>
<evidence type="ECO:0000259" key="9">
    <source>
        <dbReference type="Pfam" id="PF01850"/>
    </source>
</evidence>
<dbReference type="InterPro" id="IPR002716">
    <property type="entry name" value="PIN_dom"/>
</dbReference>
<dbReference type="Proteomes" id="UP000011661">
    <property type="component" value="Unassembled WGS sequence"/>
</dbReference>
<dbReference type="Pfam" id="PF01850">
    <property type="entry name" value="PIN"/>
    <property type="match status" value="1"/>
</dbReference>
<organism evidence="10 11">
    <name type="scientific">Natronorubrum sulfidifaciens JCM 14089</name>
    <dbReference type="NCBI Taxonomy" id="1230460"/>
    <lineage>
        <taxon>Archaea</taxon>
        <taxon>Methanobacteriati</taxon>
        <taxon>Methanobacteriota</taxon>
        <taxon>Stenosarchaea group</taxon>
        <taxon>Halobacteria</taxon>
        <taxon>Halobacteriales</taxon>
        <taxon>Natrialbaceae</taxon>
        <taxon>Natronorubrum</taxon>
    </lineage>
</organism>
<evidence type="ECO:0000313" key="10">
    <source>
        <dbReference type="EMBL" id="ELY45362.1"/>
    </source>
</evidence>
<evidence type="ECO:0000256" key="3">
    <source>
        <dbReference type="ARBA" id="ARBA00022722"/>
    </source>
</evidence>
<dbReference type="AlphaFoldDB" id="L9W7P6"/>
<dbReference type="InterPro" id="IPR022907">
    <property type="entry name" value="VapC_family"/>
</dbReference>
<dbReference type="eggNOG" id="arCOG02219">
    <property type="taxonomic scope" value="Archaea"/>
</dbReference>
<dbReference type="InterPro" id="IPR029060">
    <property type="entry name" value="PIN-like_dom_sf"/>
</dbReference>
<keyword evidence="6 8" id="KW-0460">Magnesium</keyword>
<evidence type="ECO:0000256" key="1">
    <source>
        <dbReference type="ARBA" id="ARBA00001946"/>
    </source>
</evidence>
<keyword evidence="11" id="KW-1185">Reference proteome</keyword>
<dbReference type="Gene3D" id="3.40.50.1010">
    <property type="entry name" value="5'-nuclease"/>
    <property type="match status" value="1"/>
</dbReference>
<dbReference type="HAMAP" id="MF_00265">
    <property type="entry name" value="VapC_Nob1"/>
    <property type="match status" value="1"/>
</dbReference>
<evidence type="ECO:0000256" key="8">
    <source>
        <dbReference type="HAMAP-Rule" id="MF_00265"/>
    </source>
</evidence>
<comment type="cofactor">
    <cofactor evidence="1 8">
        <name>Mg(2+)</name>
        <dbReference type="ChEBI" id="CHEBI:18420"/>
    </cofactor>
</comment>
<comment type="caution">
    <text evidence="10">The sequence shown here is derived from an EMBL/GenBank/DDBJ whole genome shotgun (WGS) entry which is preliminary data.</text>
</comment>
<dbReference type="PANTHER" id="PTHR33653:SF1">
    <property type="entry name" value="RIBONUCLEASE VAPC2"/>
    <property type="match status" value="1"/>
</dbReference>
<dbReference type="SUPFAM" id="SSF88723">
    <property type="entry name" value="PIN domain-like"/>
    <property type="match status" value="1"/>
</dbReference>
<gene>
    <name evidence="8" type="primary">vapC</name>
    <name evidence="10" type="ORF">C495_08150</name>
</gene>
<evidence type="ECO:0000256" key="2">
    <source>
        <dbReference type="ARBA" id="ARBA00022649"/>
    </source>
</evidence>
<keyword evidence="2 8" id="KW-1277">Toxin-antitoxin system</keyword>
<protein>
    <recommendedName>
        <fullName evidence="8">Ribonuclease VapC</fullName>
        <shortName evidence="8">RNase VapC</shortName>
        <ecNumber evidence="8">3.1.-.-</ecNumber>
    </recommendedName>
    <alternativeName>
        <fullName evidence="8">Putative toxin VapC</fullName>
    </alternativeName>
</protein>
<dbReference type="PANTHER" id="PTHR33653">
    <property type="entry name" value="RIBONUCLEASE VAPC2"/>
    <property type="match status" value="1"/>
</dbReference>
<proteinExistence type="inferred from homology"/>
<dbReference type="EMBL" id="AOHX01000035">
    <property type="protein sequence ID" value="ELY45362.1"/>
    <property type="molecule type" value="Genomic_DNA"/>
</dbReference>
<evidence type="ECO:0000313" key="11">
    <source>
        <dbReference type="Proteomes" id="UP000011661"/>
    </source>
</evidence>
<keyword evidence="4 8" id="KW-0479">Metal-binding</keyword>
<comment type="similarity">
    <text evidence="7 8">Belongs to the PINc/VapC protein family.</text>
</comment>
<evidence type="ECO:0000256" key="4">
    <source>
        <dbReference type="ARBA" id="ARBA00022723"/>
    </source>
</evidence>
<feature type="domain" description="PIN" evidence="9">
    <location>
        <begin position="1"/>
        <end position="124"/>
    </location>
</feature>
<comment type="function">
    <text evidence="8">Toxic component of a toxin-antitoxin (TA) system. An RNase.</text>
</comment>
<dbReference type="GO" id="GO:0004540">
    <property type="term" value="F:RNA nuclease activity"/>
    <property type="evidence" value="ECO:0007669"/>
    <property type="project" value="InterPro"/>
</dbReference>
<sequence>MILDSSALVDFLDPETDHHDDIRSYIEDRPTQPWFSPTIVLFEVYQYRARQAGRDGVADLADQLDWINPLEFTETAAREAAVIDAELMANGDPINMMDVLIAGVARNVDMPLLARDGDFEKVAELNVEYYAATDREPTD</sequence>
<dbReference type="EC" id="3.1.-.-" evidence="8"/>
<keyword evidence="5 8" id="KW-0378">Hydrolase</keyword>
<dbReference type="RefSeq" id="WP_008161769.1">
    <property type="nucleotide sequence ID" value="NZ_AOHX01000035.1"/>
</dbReference>
<dbReference type="GO" id="GO:0000287">
    <property type="term" value="F:magnesium ion binding"/>
    <property type="evidence" value="ECO:0007669"/>
    <property type="project" value="UniProtKB-UniRule"/>
</dbReference>
<evidence type="ECO:0000256" key="6">
    <source>
        <dbReference type="ARBA" id="ARBA00022842"/>
    </source>
</evidence>
<dbReference type="STRING" id="1230460.C495_08150"/>